<sequence>MATIIIENLKNIKHLEFKIPPRGVHVLTGANGSGKTTLLACLERLAHSNAFPNHFKTSAANRFDDFSAARIKYHHNNKEVCYRYSNTRWSPIPRANADVLSNMGFAETFHLTSSSERFYVQTSTLPDRIRPATPFIQESMNEIFQTQKFDDLRRIKLPGKGLGEGRSNYGFLLPAGNRQYYTEKNFSLGEILVLNALHTLQHIRNNSLLLIDEIELALHPRVQIRFFDFLERLSSQKQLTIILSTHSSSLIKKAKKLIHLEKISTGEVIVHEKALPAFVLKEVAFSEDFVPDIICCVEDHQAAHLLKALIDRFFVLVPNRNRPDFSIMPVGGWREVISFRHRIINTLFHISVRKIAVPDQDAEDDIQALRNKAVRQASEQDLLNTINALGSDFCVLPCTPELGLHQFFGDRNRNFDQFFQTKFNAGHLSFSQIVAAEHQANGANRSSKPRDAAKAWNYHICMSIQTVTGLHPDIVQRYMYEIYVEQFFTGAHQNTLTQFVGSLLV</sequence>
<dbReference type="SUPFAM" id="SSF52540">
    <property type="entry name" value="P-loop containing nucleoside triphosphate hydrolases"/>
    <property type="match status" value="1"/>
</dbReference>
<dbReference type="InterPro" id="IPR051396">
    <property type="entry name" value="Bact_Antivir_Def_Nuclease"/>
</dbReference>
<dbReference type="InterPro" id="IPR027417">
    <property type="entry name" value="P-loop_NTPase"/>
</dbReference>
<reference evidence="2" key="1">
    <citation type="submission" date="2023-03" db="EMBL/GenBank/DDBJ databases">
        <title>Andean soil-derived lignocellulolytic bacterial consortium as a source of novel taxa and putative plastic-active enzymes.</title>
        <authorList>
            <person name="Diaz-Garcia L."/>
            <person name="Chuvochina M."/>
            <person name="Feuerriegel G."/>
            <person name="Bunk B."/>
            <person name="Sproer C."/>
            <person name="Streit W.R."/>
            <person name="Rodriguez L.M."/>
            <person name="Overmann J."/>
            <person name="Jimenez D.J."/>
        </authorList>
    </citation>
    <scope>NUCLEOTIDE SEQUENCE</scope>
    <source>
        <strain evidence="2">MAG 7</strain>
    </source>
</reference>
<organism evidence="2 3">
    <name type="scientific">Candidatus Pseudobacter hemicellulosilyticus</name>
    <dbReference type="NCBI Taxonomy" id="3121375"/>
    <lineage>
        <taxon>Bacteria</taxon>
        <taxon>Pseudomonadati</taxon>
        <taxon>Bacteroidota</taxon>
        <taxon>Chitinophagia</taxon>
        <taxon>Chitinophagales</taxon>
        <taxon>Chitinophagaceae</taxon>
        <taxon>Pseudobacter</taxon>
    </lineage>
</organism>
<dbReference type="SMART" id="SM00382">
    <property type="entry name" value="AAA"/>
    <property type="match status" value="1"/>
</dbReference>
<dbReference type="Pfam" id="PF13476">
    <property type="entry name" value="AAA_23"/>
    <property type="match status" value="1"/>
</dbReference>
<feature type="domain" description="AAA+ ATPase" evidence="1">
    <location>
        <begin position="21"/>
        <end position="275"/>
    </location>
</feature>
<dbReference type="GO" id="GO:0005524">
    <property type="term" value="F:ATP binding"/>
    <property type="evidence" value="ECO:0007669"/>
    <property type="project" value="InterPro"/>
</dbReference>
<evidence type="ECO:0000313" key="3">
    <source>
        <dbReference type="Proteomes" id="UP001220610"/>
    </source>
</evidence>
<dbReference type="PANTHER" id="PTHR43581">
    <property type="entry name" value="ATP/GTP PHOSPHATASE"/>
    <property type="match status" value="1"/>
</dbReference>
<evidence type="ECO:0000313" key="2">
    <source>
        <dbReference type="EMBL" id="WEK37183.1"/>
    </source>
</evidence>
<dbReference type="PANTHER" id="PTHR43581:SF4">
    <property type="entry name" value="ATP_GTP PHOSPHATASE"/>
    <property type="match status" value="1"/>
</dbReference>
<name>A0AAJ5WX70_9BACT</name>
<proteinExistence type="predicted"/>
<dbReference type="Proteomes" id="UP001220610">
    <property type="component" value="Chromosome"/>
</dbReference>
<dbReference type="GO" id="GO:0016887">
    <property type="term" value="F:ATP hydrolysis activity"/>
    <property type="evidence" value="ECO:0007669"/>
    <property type="project" value="InterPro"/>
</dbReference>
<protein>
    <submittedName>
        <fullName evidence="2">AAA family ATPase</fullName>
    </submittedName>
</protein>
<evidence type="ECO:0000259" key="1">
    <source>
        <dbReference type="SMART" id="SM00382"/>
    </source>
</evidence>
<dbReference type="EMBL" id="CP119311">
    <property type="protein sequence ID" value="WEK37183.1"/>
    <property type="molecule type" value="Genomic_DNA"/>
</dbReference>
<dbReference type="Gene3D" id="3.40.50.300">
    <property type="entry name" value="P-loop containing nucleotide triphosphate hydrolases"/>
    <property type="match status" value="2"/>
</dbReference>
<dbReference type="InterPro" id="IPR038729">
    <property type="entry name" value="Rad50/SbcC_AAA"/>
</dbReference>
<dbReference type="CDD" id="cd00267">
    <property type="entry name" value="ABC_ATPase"/>
    <property type="match status" value="1"/>
</dbReference>
<dbReference type="InterPro" id="IPR003959">
    <property type="entry name" value="ATPase_AAA_core"/>
</dbReference>
<dbReference type="Pfam" id="PF13304">
    <property type="entry name" value="AAA_21"/>
    <property type="match status" value="1"/>
</dbReference>
<dbReference type="InterPro" id="IPR003593">
    <property type="entry name" value="AAA+_ATPase"/>
</dbReference>
<gene>
    <name evidence="2" type="ORF">P0Y53_06695</name>
</gene>
<accession>A0AAJ5WX70</accession>
<dbReference type="GO" id="GO:0006302">
    <property type="term" value="P:double-strand break repair"/>
    <property type="evidence" value="ECO:0007669"/>
    <property type="project" value="InterPro"/>
</dbReference>
<dbReference type="AlphaFoldDB" id="A0AAJ5WX70"/>